<dbReference type="GO" id="GO:0000287">
    <property type="term" value="F:magnesium ion binding"/>
    <property type="evidence" value="ECO:0007669"/>
    <property type="project" value="TreeGrafter"/>
</dbReference>
<reference evidence="1 2" key="1">
    <citation type="submission" date="2016-08" db="EMBL/GenBank/DDBJ databases">
        <title>A Parts List for Fungal Cellulosomes Revealed by Comparative Genomics.</title>
        <authorList>
            <consortium name="DOE Joint Genome Institute"/>
            <person name="Haitjema C.H."/>
            <person name="Gilmore S.P."/>
            <person name="Henske J.K."/>
            <person name="Solomon K.V."/>
            <person name="De Groot R."/>
            <person name="Kuo A."/>
            <person name="Mondo S.J."/>
            <person name="Salamov A.A."/>
            <person name="Labutti K."/>
            <person name="Zhao Z."/>
            <person name="Chiniquy J."/>
            <person name="Barry K."/>
            <person name="Brewer H.M."/>
            <person name="Purvine S.O."/>
            <person name="Wright A.T."/>
            <person name="Boxma B."/>
            <person name="Van Alen T."/>
            <person name="Hackstein J.H."/>
            <person name="Baker S.E."/>
            <person name="Grigoriev I.V."/>
            <person name="O'Malley M.A."/>
        </authorList>
    </citation>
    <scope>NUCLEOTIDE SEQUENCE [LARGE SCALE GENOMIC DNA]</scope>
    <source>
        <strain evidence="1 2">S4</strain>
    </source>
</reference>
<organism evidence="1 2">
    <name type="scientific">Anaeromyces robustus</name>
    <dbReference type="NCBI Taxonomy" id="1754192"/>
    <lineage>
        <taxon>Eukaryota</taxon>
        <taxon>Fungi</taxon>
        <taxon>Fungi incertae sedis</taxon>
        <taxon>Chytridiomycota</taxon>
        <taxon>Chytridiomycota incertae sedis</taxon>
        <taxon>Neocallimastigomycetes</taxon>
        <taxon>Neocallimastigales</taxon>
        <taxon>Neocallimastigaceae</taxon>
        <taxon>Anaeromyces</taxon>
    </lineage>
</organism>
<dbReference type="GO" id="GO:0016791">
    <property type="term" value="F:phosphatase activity"/>
    <property type="evidence" value="ECO:0007669"/>
    <property type="project" value="TreeGrafter"/>
</dbReference>
<protein>
    <recommendedName>
        <fullName evidence="3">HAD-like protein</fullName>
    </recommendedName>
</protein>
<dbReference type="Pfam" id="PF08282">
    <property type="entry name" value="Hydrolase_3"/>
    <property type="match status" value="1"/>
</dbReference>
<dbReference type="AlphaFoldDB" id="A0A1Y1X7S2"/>
<dbReference type="STRING" id="1754192.A0A1Y1X7S2"/>
<proteinExistence type="predicted"/>
<sequence>MTQQLQLPTADKIKLIMTDVDGTLQNSKHEVSEKTINIINKILDNNKEVSFVIATGKTRYSTIDIRNNLGIMNKPRCPAVHTNGCLIYNDKNEIIYEINLSPNTIFDLLNYFEKLFKPAGKPYAYFLYCGDICWTQNNYLNDVLSGYGEDVRIMEEKELFSKLKIGDIKCNKICIFGDIPMIKEYSQTVRTYINNIENVEYTQAVPECIEIVPSKINKGEALKYIMKTLNLKPENVIVFGDSLNDISMFEVAGYKYAMGNALDELKQVATGVTKTNDEDGEAYILEQIFLKEK</sequence>
<gene>
    <name evidence="1" type="ORF">BCR32DRAFT_220261</name>
</gene>
<dbReference type="SFLD" id="SFLDG01140">
    <property type="entry name" value="C2.B:_Phosphomannomutase_and_P"/>
    <property type="match status" value="1"/>
</dbReference>
<dbReference type="EMBL" id="MCFG01000119">
    <property type="protein sequence ID" value="ORX81426.1"/>
    <property type="molecule type" value="Genomic_DNA"/>
</dbReference>
<evidence type="ECO:0008006" key="3">
    <source>
        <dbReference type="Google" id="ProtNLM"/>
    </source>
</evidence>
<dbReference type="NCBIfam" id="TIGR01484">
    <property type="entry name" value="HAD-SF-IIB"/>
    <property type="match status" value="1"/>
</dbReference>
<dbReference type="OrthoDB" id="27226at2759"/>
<dbReference type="NCBIfam" id="TIGR00099">
    <property type="entry name" value="Cof-subfamily"/>
    <property type="match status" value="1"/>
</dbReference>
<reference evidence="1 2" key="2">
    <citation type="submission" date="2016-08" db="EMBL/GenBank/DDBJ databases">
        <title>Pervasive Adenine N6-methylation of Active Genes in Fungi.</title>
        <authorList>
            <consortium name="DOE Joint Genome Institute"/>
            <person name="Mondo S.J."/>
            <person name="Dannebaum R.O."/>
            <person name="Kuo R.C."/>
            <person name="Labutti K."/>
            <person name="Haridas S."/>
            <person name="Kuo A."/>
            <person name="Salamov A."/>
            <person name="Ahrendt S.R."/>
            <person name="Lipzen A."/>
            <person name="Sullivan W."/>
            <person name="Andreopoulos W.B."/>
            <person name="Clum A."/>
            <person name="Lindquist E."/>
            <person name="Daum C."/>
            <person name="Ramamoorthy G.K."/>
            <person name="Gryganskyi A."/>
            <person name="Culley D."/>
            <person name="Magnuson J.K."/>
            <person name="James T.Y."/>
            <person name="O'Malley M.A."/>
            <person name="Stajich J.E."/>
            <person name="Spatafora J.W."/>
            <person name="Visel A."/>
            <person name="Grigoriev I.V."/>
        </authorList>
    </citation>
    <scope>NUCLEOTIDE SEQUENCE [LARGE SCALE GENOMIC DNA]</scope>
    <source>
        <strain evidence="1 2">S4</strain>
    </source>
</reference>
<dbReference type="PANTHER" id="PTHR10000:SF8">
    <property type="entry name" value="HAD SUPERFAMILY HYDROLASE-LIKE, TYPE 3"/>
    <property type="match status" value="1"/>
</dbReference>
<dbReference type="InterPro" id="IPR000150">
    <property type="entry name" value="Cof"/>
</dbReference>
<dbReference type="Gene3D" id="3.30.1240.10">
    <property type="match status" value="1"/>
</dbReference>
<keyword evidence="2" id="KW-1185">Reference proteome</keyword>
<dbReference type="SUPFAM" id="SSF56784">
    <property type="entry name" value="HAD-like"/>
    <property type="match status" value="1"/>
</dbReference>
<dbReference type="GO" id="GO:0005829">
    <property type="term" value="C:cytosol"/>
    <property type="evidence" value="ECO:0007669"/>
    <property type="project" value="TreeGrafter"/>
</dbReference>
<dbReference type="SFLD" id="SFLDS00003">
    <property type="entry name" value="Haloacid_Dehalogenase"/>
    <property type="match status" value="1"/>
</dbReference>
<dbReference type="InterPro" id="IPR036412">
    <property type="entry name" value="HAD-like_sf"/>
</dbReference>
<evidence type="ECO:0000313" key="2">
    <source>
        <dbReference type="Proteomes" id="UP000193944"/>
    </source>
</evidence>
<dbReference type="InterPro" id="IPR023214">
    <property type="entry name" value="HAD_sf"/>
</dbReference>
<dbReference type="InterPro" id="IPR006379">
    <property type="entry name" value="HAD-SF_hydro_IIB"/>
</dbReference>
<name>A0A1Y1X7S2_9FUNG</name>
<dbReference type="Gene3D" id="3.40.50.1000">
    <property type="entry name" value="HAD superfamily/HAD-like"/>
    <property type="match status" value="1"/>
</dbReference>
<dbReference type="Proteomes" id="UP000193944">
    <property type="component" value="Unassembled WGS sequence"/>
</dbReference>
<evidence type="ECO:0000313" key="1">
    <source>
        <dbReference type="EMBL" id="ORX81426.1"/>
    </source>
</evidence>
<accession>A0A1Y1X7S2</accession>
<comment type="caution">
    <text evidence="1">The sequence shown here is derived from an EMBL/GenBank/DDBJ whole genome shotgun (WGS) entry which is preliminary data.</text>
</comment>
<dbReference type="PANTHER" id="PTHR10000">
    <property type="entry name" value="PHOSPHOSERINE PHOSPHATASE"/>
    <property type="match status" value="1"/>
</dbReference>